<sequence>MSSSLQEAISPTIDYLQQLLGVSWSVALSDPEQDPQYIHLIASKGTTDAFHIVVLWQGTDIEEAKEICAQEVLHKSTESDGVLYFALYHPTEQKLYLCTVDPNEGEMSDISNGAVQDMASTLKTYVEANYQALAVLPGQWIWSEQYQRYYRGSGSEEWSLSGLVVSDGRGLFMLTN</sequence>
<proteinExistence type="predicted"/>
<dbReference type="OrthoDB" id="3774366at2759"/>
<name>A0A9P4LG06_9PLEO</name>
<organism evidence="1 2">
    <name type="scientific">Setomelanomma holmii</name>
    <dbReference type="NCBI Taxonomy" id="210430"/>
    <lineage>
        <taxon>Eukaryota</taxon>
        <taxon>Fungi</taxon>
        <taxon>Dikarya</taxon>
        <taxon>Ascomycota</taxon>
        <taxon>Pezizomycotina</taxon>
        <taxon>Dothideomycetes</taxon>
        <taxon>Pleosporomycetidae</taxon>
        <taxon>Pleosporales</taxon>
        <taxon>Pleosporineae</taxon>
        <taxon>Phaeosphaeriaceae</taxon>
        <taxon>Setomelanomma</taxon>
    </lineage>
</organism>
<evidence type="ECO:0000313" key="2">
    <source>
        <dbReference type="Proteomes" id="UP000799777"/>
    </source>
</evidence>
<dbReference type="Proteomes" id="UP000799777">
    <property type="component" value="Unassembled WGS sequence"/>
</dbReference>
<accession>A0A9P4LG06</accession>
<gene>
    <name evidence="1" type="ORF">EK21DRAFT_95193</name>
</gene>
<comment type="caution">
    <text evidence="1">The sequence shown here is derived from an EMBL/GenBank/DDBJ whole genome shotgun (WGS) entry which is preliminary data.</text>
</comment>
<dbReference type="EMBL" id="ML978382">
    <property type="protein sequence ID" value="KAF2023087.1"/>
    <property type="molecule type" value="Genomic_DNA"/>
</dbReference>
<evidence type="ECO:0000313" key="1">
    <source>
        <dbReference type="EMBL" id="KAF2023087.1"/>
    </source>
</evidence>
<keyword evidence="2" id="KW-1185">Reference proteome</keyword>
<reference evidence="1" key="1">
    <citation type="journal article" date="2020" name="Stud. Mycol.">
        <title>101 Dothideomycetes genomes: a test case for predicting lifestyles and emergence of pathogens.</title>
        <authorList>
            <person name="Haridas S."/>
            <person name="Albert R."/>
            <person name="Binder M."/>
            <person name="Bloem J."/>
            <person name="Labutti K."/>
            <person name="Salamov A."/>
            <person name="Andreopoulos B."/>
            <person name="Baker S."/>
            <person name="Barry K."/>
            <person name="Bills G."/>
            <person name="Bluhm B."/>
            <person name="Cannon C."/>
            <person name="Castanera R."/>
            <person name="Culley D."/>
            <person name="Daum C."/>
            <person name="Ezra D."/>
            <person name="Gonzalez J."/>
            <person name="Henrissat B."/>
            <person name="Kuo A."/>
            <person name="Liang C."/>
            <person name="Lipzen A."/>
            <person name="Lutzoni F."/>
            <person name="Magnuson J."/>
            <person name="Mondo S."/>
            <person name="Nolan M."/>
            <person name="Ohm R."/>
            <person name="Pangilinan J."/>
            <person name="Park H.-J."/>
            <person name="Ramirez L."/>
            <person name="Alfaro M."/>
            <person name="Sun H."/>
            <person name="Tritt A."/>
            <person name="Yoshinaga Y."/>
            <person name="Zwiers L.-H."/>
            <person name="Turgeon B."/>
            <person name="Goodwin S."/>
            <person name="Spatafora J."/>
            <person name="Crous P."/>
            <person name="Grigoriev I."/>
        </authorList>
    </citation>
    <scope>NUCLEOTIDE SEQUENCE</scope>
    <source>
        <strain evidence="1">CBS 110217</strain>
    </source>
</reference>
<dbReference type="AlphaFoldDB" id="A0A9P4LG06"/>
<protein>
    <submittedName>
        <fullName evidence="1">Uncharacterized protein</fullName>
    </submittedName>
</protein>